<accession>A0A1L8E048</accession>
<reference evidence="1" key="1">
    <citation type="submission" date="2016-12" db="EMBL/GenBank/DDBJ databases">
        <title>An insight into the sialome and mialome of the sand fly, Nyssomyia neivai.</title>
        <authorList>
            <person name="Sebastian V."/>
            <person name="Goulart T.M."/>
            <person name="Oliveira W."/>
            <person name="Calvo E."/>
            <person name="Oliveira L.F."/>
            <person name="Pinto M.C."/>
            <person name="Rosselino A.M."/>
            <person name="Ribeiro J.M."/>
        </authorList>
    </citation>
    <scope>NUCLEOTIDE SEQUENCE</scope>
</reference>
<dbReference type="SUPFAM" id="SSF52047">
    <property type="entry name" value="RNI-like"/>
    <property type="match status" value="1"/>
</dbReference>
<dbReference type="InterPro" id="IPR032675">
    <property type="entry name" value="LRR_dom_sf"/>
</dbReference>
<dbReference type="Gene3D" id="3.80.10.10">
    <property type="entry name" value="Ribonuclease Inhibitor"/>
    <property type="match status" value="1"/>
</dbReference>
<sequence length="283" mass="32940">MLKISRIWGCTPHLGPTVVPFCTHTKGKKILKEERERIVREKVILEWREVVSQRKEWTSKFGLFAPENENADFITMMQQPWDLSVTGMKRWYARKKERINRITQSYIPERHDMLGSDLAAAHFIVFRGGRVKFVGSKEWIKMEKDSIDCNLPKFYDLKYKVEALDCSQMLLYYEGLENLRRLFCLRWLSFRDVVTFDDWCLDRVTGSELESLEELDVAGTKITAKALTALYRLPQLKKLTLTLPEDEVAMTEMKLASVMLEECCPGLSVTFCNPTPRPSLPET</sequence>
<protein>
    <submittedName>
        <fullName evidence="1">Putative atp synthase subunit s-like protein</fullName>
    </submittedName>
</protein>
<organism evidence="1">
    <name type="scientific">Nyssomyia neivai</name>
    <dbReference type="NCBI Taxonomy" id="330878"/>
    <lineage>
        <taxon>Eukaryota</taxon>
        <taxon>Metazoa</taxon>
        <taxon>Ecdysozoa</taxon>
        <taxon>Arthropoda</taxon>
        <taxon>Hexapoda</taxon>
        <taxon>Insecta</taxon>
        <taxon>Pterygota</taxon>
        <taxon>Neoptera</taxon>
        <taxon>Endopterygota</taxon>
        <taxon>Diptera</taxon>
        <taxon>Nematocera</taxon>
        <taxon>Psychodoidea</taxon>
        <taxon>Psychodidae</taxon>
        <taxon>Nyssomyia</taxon>
    </lineage>
</organism>
<proteinExistence type="predicted"/>
<dbReference type="AlphaFoldDB" id="A0A1L8E048"/>
<name>A0A1L8E048_9DIPT</name>
<dbReference type="EMBL" id="GFDF01002023">
    <property type="protein sequence ID" value="JAV12061.1"/>
    <property type="molecule type" value="Transcribed_RNA"/>
</dbReference>
<evidence type="ECO:0000313" key="1">
    <source>
        <dbReference type="EMBL" id="JAV12061.1"/>
    </source>
</evidence>